<dbReference type="AlphaFoldDB" id="A0A4C1SKK2"/>
<keyword evidence="2" id="KW-1185">Reference proteome</keyword>
<name>A0A4C1SKK2_EUMVA</name>
<gene>
    <name evidence="1" type="ORF">EVAR_70968_1</name>
</gene>
<sequence length="93" mass="10887">MHTQSTDSLNVVEYVKKSKEKWTKLVAEWYPRDSKRNRGRQTKRWEDDFKKIAGPVCTRSARDRSTWKSLEEAFVGRQAVSHKHPVADHSNTS</sequence>
<accession>A0A4C1SKK2</accession>
<proteinExistence type="predicted"/>
<evidence type="ECO:0000313" key="1">
    <source>
        <dbReference type="EMBL" id="GBP02669.1"/>
    </source>
</evidence>
<organism evidence="1 2">
    <name type="scientific">Eumeta variegata</name>
    <name type="common">Bagworm moth</name>
    <name type="synonym">Eumeta japonica</name>
    <dbReference type="NCBI Taxonomy" id="151549"/>
    <lineage>
        <taxon>Eukaryota</taxon>
        <taxon>Metazoa</taxon>
        <taxon>Ecdysozoa</taxon>
        <taxon>Arthropoda</taxon>
        <taxon>Hexapoda</taxon>
        <taxon>Insecta</taxon>
        <taxon>Pterygota</taxon>
        <taxon>Neoptera</taxon>
        <taxon>Endopterygota</taxon>
        <taxon>Lepidoptera</taxon>
        <taxon>Glossata</taxon>
        <taxon>Ditrysia</taxon>
        <taxon>Tineoidea</taxon>
        <taxon>Psychidae</taxon>
        <taxon>Oiketicinae</taxon>
        <taxon>Eumeta</taxon>
    </lineage>
</organism>
<comment type="caution">
    <text evidence="1">The sequence shown here is derived from an EMBL/GenBank/DDBJ whole genome shotgun (WGS) entry which is preliminary data.</text>
</comment>
<evidence type="ECO:0000313" key="2">
    <source>
        <dbReference type="Proteomes" id="UP000299102"/>
    </source>
</evidence>
<dbReference type="OrthoDB" id="8193815at2759"/>
<dbReference type="EMBL" id="BGZK01003571">
    <property type="protein sequence ID" value="GBP02669.1"/>
    <property type="molecule type" value="Genomic_DNA"/>
</dbReference>
<dbReference type="Proteomes" id="UP000299102">
    <property type="component" value="Unassembled WGS sequence"/>
</dbReference>
<reference evidence="1 2" key="1">
    <citation type="journal article" date="2019" name="Commun. Biol.">
        <title>The bagworm genome reveals a unique fibroin gene that provides high tensile strength.</title>
        <authorList>
            <person name="Kono N."/>
            <person name="Nakamura H."/>
            <person name="Ohtoshi R."/>
            <person name="Tomita M."/>
            <person name="Numata K."/>
            <person name="Arakawa K."/>
        </authorList>
    </citation>
    <scope>NUCLEOTIDE SEQUENCE [LARGE SCALE GENOMIC DNA]</scope>
</reference>
<protein>
    <submittedName>
        <fullName evidence="1">Uncharacterized protein</fullName>
    </submittedName>
</protein>